<dbReference type="Proteomes" id="UP001060085">
    <property type="component" value="Linkage Group LG04"/>
</dbReference>
<proteinExistence type="predicted"/>
<dbReference type="EMBL" id="CM044704">
    <property type="protein sequence ID" value="KAI5669412.1"/>
    <property type="molecule type" value="Genomic_DNA"/>
</dbReference>
<accession>A0ACC0B9Y9</accession>
<organism evidence="1 2">
    <name type="scientific">Catharanthus roseus</name>
    <name type="common">Madagascar periwinkle</name>
    <name type="synonym">Vinca rosea</name>
    <dbReference type="NCBI Taxonomy" id="4058"/>
    <lineage>
        <taxon>Eukaryota</taxon>
        <taxon>Viridiplantae</taxon>
        <taxon>Streptophyta</taxon>
        <taxon>Embryophyta</taxon>
        <taxon>Tracheophyta</taxon>
        <taxon>Spermatophyta</taxon>
        <taxon>Magnoliopsida</taxon>
        <taxon>eudicotyledons</taxon>
        <taxon>Gunneridae</taxon>
        <taxon>Pentapetalae</taxon>
        <taxon>asterids</taxon>
        <taxon>lamiids</taxon>
        <taxon>Gentianales</taxon>
        <taxon>Apocynaceae</taxon>
        <taxon>Rauvolfioideae</taxon>
        <taxon>Vinceae</taxon>
        <taxon>Catharanthinae</taxon>
        <taxon>Catharanthus</taxon>
    </lineage>
</organism>
<sequence>MESSAGKGSSAGGGAQNSKKTKCLDLQSIYRTEALKESSNKEGNFSEHNEGRVGNTKKKRKKGKSAKEAALDGFMPIGKKKRKVLDEGSRMGPGPVLTESDKSLPKSCQKTGLNGISLNLAENGNVIHIPKRPRGFVGRKKSGSVGPAKTGGSSSSARRVGRLSGEPIKGEPSGSSIAKVVSSDKKNTLVNSSAGNASDSDAVASYRDQKLKLVTSSAGDAGDSITVAGRGDKKVKSVTSSAGRAAEVASGDKNANLRTSAAGNSRDTNAMVGSCDKKIKLGTSSASNAHDSIAVTGSRDKKVKLAASSAGNAGDSKVKRKRAADETKEVISGGGDSAQQVKEEDGDAIVSASRRPRNNLRKRQNFPSGSRTAMEKVGKPSMGNGAFDELQDDEDDEENLERNAARMLSSRFDPRCTGFSSKSRTSRMPLESGLSIPVSSDRDCRDDPSAGNADSRVLRPRNQLKKKGVSRKRRHFYEVLASNFDARWFLNQRIKVFWPLDESWYYGLVKDYDPESKLHHVKYDDRDEEWINLHDEKFKILLLPSELRGKMDCRRSSMTSQSVDREKKDVSEDDDGYSGNYLDSEPIISWLARPSRRIKSSPSAVKKQKTLQLSPAVKTDDRNGNGVPLTEDANRYGYGFSSRFNDIERVENSLLGTPSSSKGGTFIVYFRRRFRKKGKGIFPAIFESDESSRQLRTFSLSASVDTDSPLNKKEGNGSFRCLDADMLCWSFDDHGLLRLRMPLLESVRFKFDLSLPVFPFLDYAFKMEQLWLSGILLLPHYGTITITWPEVVLEMLFVDNTVGLRLLLFEVSLRQAVALFAIIMSVFNQPSGERKVFDVQLPITSIHFRLSNVLDFRRQWEFTFYSFSKLRHSKRLYLDSQLQQHCLLTKQLPLSDCTYDNLKSLEGGSNGLFTCSGASAPSHLKKRSMRGILPLGVSREYAKTRMNYSPCSSVQLRKTPAFAISFTSAPTFFLRLHLQLLMEHNFASISLQGSDSLASSEDSEVASMLNAVEFPEVDSCLEKVPGTISESCIEISLESTTSEQLSTAEPDSCMDASVTVVDDGKQRNQDLEKGKLTVILKSHSKHVEKNQVDASVQLPRCKLDDRESEQAVASAAPSVSTTITSPSMSHFQSYSSKGSLRVQLPYFEQNDKPFDGRANISSQASDLAGSVNNGVVQSPYSTGLRSSWDRDRNGSNSSPLGDFSPLWSDGKANFMHNGFGNGPKKPRTQVRYSLPQGGHDFSLKHKGLNQRSLPHKRIRRSNEKRISDGLKVSEKNIEMLSCDANVLVTLRDKGWRESGACVVLELTDHNEWKLAVKVSGVTKYSHKVNHILQPGSTNRYTHAMMWKGGKDWVLEFPDRSQWILFKEMYEECYNRNIRAASVKNIPIPGVRLVEDNDDYATDMPFIRNSLKYLRQVENDVEMALNPSHILYDMDSDDERWRKSSSGDDSKFEEVSDELFEKTMDTLEKLAYSQQQDKFTDDELQGLMVGIDSIESVKAIYEYWKQKRQRKGMPLIRHFQPPLWEIYQQQVKEWEEAIARTNSGFASGCKDKAESMEKPPMFAFCLKPRGLELPNKGSKQRSQKRFSVSGHHQAISGDHDRLHNFGIQCSFSFELSLKNARNLNPPSARNSIPPGKSHEFWDTSPSLHQSTRLFSPRDSGGINNFSTNSDVSDWNRYPKFQRNKLKKNGALPYPNNSHLLVSHSPRTTGMRNGVHKWNMELSDWPSQKYHHYEGPQRHGIQALDGSDFHEFRLRDASTAAKHAHNVAKLKREKAQRLLYRADLAIHKAVAAIMTAEAIKASAESSNGDS</sequence>
<evidence type="ECO:0000313" key="2">
    <source>
        <dbReference type="Proteomes" id="UP001060085"/>
    </source>
</evidence>
<reference evidence="2" key="1">
    <citation type="journal article" date="2023" name="Nat. Plants">
        <title>Single-cell RNA sequencing provides a high-resolution roadmap for understanding the multicellular compartmentation of specialized metabolism.</title>
        <authorList>
            <person name="Sun S."/>
            <person name="Shen X."/>
            <person name="Li Y."/>
            <person name="Li Y."/>
            <person name="Wang S."/>
            <person name="Li R."/>
            <person name="Zhang H."/>
            <person name="Shen G."/>
            <person name="Guo B."/>
            <person name="Wei J."/>
            <person name="Xu J."/>
            <person name="St-Pierre B."/>
            <person name="Chen S."/>
            <person name="Sun C."/>
        </authorList>
    </citation>
    <scope>NUCLEOTIDE SEQUENCE [LARGE SCALE GENOMIC DNA]</scope>
</reference>
<comment type="caution">
    <text evidence="1">The sequence shown here is derived from an EMBL/GenBank/DDBJ whole genome shotgun (WGS) entry which is preliminary data.</text>
</comment>
<evidence type="ECO:0000313" key="1">
    <source>
        <dbReference type="EMBL" id="KAI5669412.1"/>
    </source>
</evidence>
<gene>
    <name evidence="1" type="ORF">M9H77_19265</name>
</gene>
<protein>
    <submittedName>
        <fullName evidence="1">Uncharacterized protein</fullName>
    </submittedName>
</protein>
<keyword evidence="2" id="KW-1185">Reference proteome</keyword>
<name>A0ACC0B9Y9_CATRO</name>